<name>A0A699GSZ8_TANCI</name>
<dbReference type="EMBL" id="BKCJ010045463">
    <property type="protein sequence ID" value="GEW10928.1"/>
    <property type="molecule type" value="Genomic_DNA"/>
</dbReference>
<reference evidence="3" key="1">
    <citation type="journal article" date="2019" name="Sci. Rep.">
        <title>Draft genome of Tanacetum cinerariifolium, the natural source of mosquito coil.</title>
        <authorList>
            <person name="Yamashiro T."/>
            <person name="Shiraishi A."/>
            <person name="Satake H."/>
            <person name="Nakayama K."/>
        </authorList>
    </citation>
    <scope>NUCLEOTIDE SEQUENCE</scope>
</reference>
<evidence type="ECO:0000259" key="2">
    <source>
        <dbReference type="Pfam" id="PF22936"/>
    </source>
</evidence>
<dbReference type="CDD" id="cd09272">
    <property type="entry name" value="RNase_HI_RT_Ty1"/>
    <property type="match status" value="1"/>
</dbReference>
<dbReference type="Pfam" id="PF22936">
    <property type="entry name" value="Pol_BBD"/>
    <property type="match status" value="1"/>
</dbReference>
<protein>
    <submittedName>
        <fullName evidence="3">Retrovirus-related Pol polyprotein from transposon TNT 1-94</fullName>
    </submittedName>
</protein>
<evidence type="ECO:0000313" key="3">
    <source>
        <dbReference type="EMBL" id="GEW10928.1"/>
    </source>
</evidence>
<organism evidence="3">
    <name type="scientific">Tanacetum cinerariifolium</name>
    <name type="common">Dalmatian daisy</name>
    <name type="synonym">Chrysanthemum cinerariifolium</name>
    <dbReference type="NCBI Taxonomy" id="118510"/>
    <lineage>
        <taxon>Eukaryota</taxon>
        <taxon>Viridiplantae</taxon>
        <taxon>Streptophyta</taxon>
        <taxon>Embryophyta</taxon>
        <taxon>Tracheophyta</taxon>
        <taxon>Spermatophyta</taxon>
        <taxon>Magnoliopsida</taxon>
        <taxon>eudicotyledons</taxon>
        <taxon>Gunneridae</taxon>
        <taxon>Pentapetalae</taxon>
        <taxon>asterids</taxon>
        <taxon>campanulids</taxon>
        <taxon>Asterales</taxon>
        <taxon>Asteraceae</taxon>
        <taxon>Asteroideae</taxon>
        <taxon>Anthemideae</taxon>
        <taxon>Anthemidinae</taxon>
        <taxon>Tanacetum</taxon>
    </lineage>
</organism>
<comment type="caution">
    <text evidence="3">The sequence shown here is derived from an EMBL/GenBank/DDBJ whole genome shotgun (WGS) entry which is preliminary data.</text>
</comment>
<dbReference type="Pfam" id="PF07727">
    <property type="entry name" value="RVT_2"/>
    <property type="match status" value="1"/>
</dbReference>
<dbReference type="InterPro" id="IPR054722">
    <property type="entry name" value="PolX-like_BBD"/>
</dbReference>
<accession>A0A699GSZ8</accession>
<proteinExistence type="predicted"/>
<dbReference type="InterPro" id="IPR013103">
    <property type="entry name" value="RVT_2"/>
</dbReference>
<dbReference type="PANTHER" id="PTHR11439:SF483">
    <property type="entry name" value="PEPTIDE SYNTHASE GLIP-LIKE, PUTATIVE (AFU_ORTHOLOGUE AFUA_3G12920)-RELATED"/>
    <property type="match status" value="1"/>
</dbReference>
<feature type="domain" description="Reverse transcriptase Ty1/copia-type" evidence="1">
    <location>
        <begin position="279"/>
        <end position="336"/>
    </location>
</feature>
<gene>
    <name evidence="3" type="ORF">Tci_182904</name>
</gene>
<feature type="domain" description="Retrovirus-related Pol polyprotein from transposon TNT 1-94-like beta-barrel" evidence="2">
    <location>
        <begin position="172"/>
        <end position="241"/>
    </location>
</feature>
<dbReference type="PANTHER" id="PTHR11439">
    <property type="entry name" value="GAG-POL-RELATED RETROTRANSPOSON"/>
    <property type="match status" value="1"/>
</dbReference>
<sequence length="715" mass="81653">MSQDVLLTGMNSMSLIDESMNVERKRNESCDKCFNLEAELLKLQNTHNHLLKSCSQLEKHCISLESSIQLNKESFQKDESCDNQNALEILEFFKKNDLKTQLQDKDTTICKLKDIIISMREKSKDENVNYDYVENEAKNVELENSVAKLILENERLCNEINHVKQVFKVQFDSIKKKHMIGNRSQLMNFVSTFLGTVRFGNDHIARIIGYGDYQLGNVTISRVYYIEGHGHNLFSVGKSNKSSHQPKAEDTNQEKLYLFHMDLYGPMHVASINGKRQSHVDQGFRQEEGINFKESFTPVARIEAIRIFVANADHKNMMIFQMDVKTAFLMESLKQSDSVDTPLVEKSILDEGLHGNPVDATLYRGKAYRKALKCDADHAKCQDTRCSTSGSAQFLGDKLVSWSSKKQKSIAISSTEAKYIALFGCCAQILWMHSQLTDYAKHIDVRYYFIKELVENGIVELYFVRTEYQLADIFTKPLPRERFNFLIEKLGQAVDDSLVVTESSGIESKNNSSENALTKSVNETQMQMQEVNFDMGKALDVGLVITESSETKSDKQDTSSRSGNGITYVVDANIKPVYDQVTFVEVQLTAQPNVLANEEQHFVRSEPIYDTYLLEKVPESVRYGVSNVLDTAYWGFLRRIALVSFMVFCKEFLTELQSNAYHKKFDEDVVDHIGKIYRWGNNESSDDIVSSDDEWEEYEYGNPPGLLLTRSSSLI</sequence>
<evidence type="ECO:0000259" key="1">
    <source>
        <dbReference type="Pfam" id="PF07727"/>
    </source>
</evidence>
<dbReference type="AlphaFoldDB" id="A0A699GSZ8"/>